<evidence type="ECO:0000313" key="3">
    <source>
        <dbReference type="Proteomes" id="UP001597260"/>
    </source>
</evidence>
<organism evidence="2 3">
    <name type="scientific">Micromonospora sonneratiae</name>
    <dbReference type="NCBI Taxonomy" id="1184706"/>
    <lineage>
        <taxon>Bacteria</taxon>
        <taxon>Bacillati</taxon>
        <taxon>Actinomycetota</taxon>
        <taxon>Actinomycetes</taxon>
        <taxon>Micromonosporales</taxon>
        <taxon>Micromonosporaceae</taxon>
        <taxon>Micromonospora</taxon>
    </lineage>
</organism>
<comment type="caution">
    <text evidence="2">The sequence shown here is derived from an EMBL/GenBank/DDBJ whole genome shotgun (WGS) entry which is preliminary data.</text>
</comment>
<protein>
    <recommendedName>
        <fullName evidence="4">Peptidase A4 family protein</fullName>
    </recommendedName>
</protein>
<keyword evidence="3" id="KW-1185">Reference proteome</keyword>
<dbReference type="Proteomes" id="UP001597260">
    <property type="component" value="Unassembled WGS sequence"/>
</dbReference>
<gene>
    <name evidence="2" type="ORF">ACFQ4H_34660</name>
</gene>
<accession>A0ABW3YQU5</accession>
<reference evidence="3" key="1">
    <citation type="journal article" date="2019" name="Int. J. Syst. Evol. Microbiol.">
        <title>The Global Catalogue of Microorganisms (GCM) 10K type strain sequencing project: providing services to taxonomists for standard genome sequencing and annotation.</title>
        <authorList>
            <consortium name="The Broad Institute Genomics Platform"/>
            <consortium name="The Broad Institute Genome Sequencing Center for Infectious Disease"/>
            <person name="Wu L."/>
            <person name="Ma J."/>
        </authorList>
    </citation>
    <scope>NUCLEOTIDE SEQUENCE [LARGE SCALE GENOMIC DNA]</scope>
    <source>
        <strain evidence="3">JCM 31037</strain>
    </source>
</reference>
<dbReference type="RefSeq" id="WP_377579489.1">
    <property type="nucleotide sequence ID" value="NZ_JBHTMP010000145.1"/>
</dbReference>
<sequence length="204" mass="21662">MNRSKALPLKRTAAFAISLFVANGLATAIMPIYAHAAKPSTPEVVQSCPIEDGYDIKSLTKGWFATEAYSAWLAGPGSISYAETEGASFSGTFSASWTYTASAVWASVSGEYGISLTASTNYSKQWTYTKSVPSGSTARAVVHKHGAKYTFDKHRQNADCSVSSYTGGSGGHPYLANSLSEYCISLDTYPATDFQATTGPCTDH</sequence>
<dbReference type="EMBL" id="JBHTMP010000145">
    <property type="protein sequence ID" value="MFD1326233.1"/>
    <property type="molecule type" value="Genomic_DNA"/>
</dbReference>
<evidence type="ECO:0000313" key="2">
    <source>
        <dbReference type="EMBL" id="MFD1326233.1"/>
    </source>
</evidence>
<feature type="signal peptide" evidence="1">
    <location>
        <begin position="1"/>
        <end position="36"/>
    </location>
</feature>
<evidence type="ECO:0008006" key="4">
    <source>
        <dbReference type="Google" id="ProtNLM"/>
    </source>
</evidence>
<feature type="chain" id="PRO_5047266052" description="Peptidase A4 family protein" evidence="1">
    <location>
        <begin position="37"/>
        <end position="204"/>
    </location>
</feature>
<evidence type="ECO:0000256" key="1">
    <source>
        <dbReference type="SAM" id="SignalP"/>
    </source>
</evidence>
<keyword evidence="1" id="KW-0732">Signal</keyword>
<name>A0ABW3YQU5_9ACTN</name>
<proteinExistence type="predicted"/>